<accession>A0A1R2AVP9</accession>
<sequence>MQTKSKVPQFSIKHMEPIKIRKVRVSSRKIKKPPPYRDHTYSSDHGISTSTTQNTFNRVQTSRDTLSIKNMNFSHTLSKNEAFANIQEIHENPENEEDSVILTLSELLTQNIPDKNNSHTKSTIKKPPLTNIKIKLKEKIIPVKTERSLPRVSSHRILIN</sequence>
<dbReference type="EMBL" id="MPUH01001308">
    <property type="protein sequence ID" value="OMJ68577.1"/>
    <property type="molecule type" value="Genomic_DNA"/>
</dbReference>
<keyword evidence="3" id="KW-1185">Reference proteome</keyword>
<dbReference type="Proteomes" id="UP000187209">
    <property type="component" value="Unassembled WGS sequence"/>
</dbReference>
<reference evidence="2 3" key="1">
    <citation type="submission" date="2016-11" db="EMBL/GenBank/DDBJ databases">
        <title>The macronuclear genome of Stentor coeruleus: a giant cell with tiny introns.</title>
        <authorList>
            <person name="Slabodnick M."/>
            <person name="Ruby J.G."/>
            <person name="Reiff S.B."/>
            <person name="Swart E.C."/>
            <person name="Gosai S."/>
            <person name="Prabakaran S."/>
            <person name="Witkowska E."/>
            <person name="Larue G.E."/>
            <person name="Fisher S."/>
            <person name="Freeman R.M."/>
            <person name="Gunawardena J."/>
            <person name="Chu W."/>
            <person name="Stover N.A."/>
            <person name="Gregory B.D."/>
            <person name="Nowacki M."/>
            <person name="Derisi J."/>
            <person name="Roy S.W."/>
            <person name="Marshall W.F."/>
            <person name="Sood P."/>
        </authorList>
    </citation>
    <scope>NUCLEOTIDE SEQUENCE [LARGE SCALE GENOMIC DNA]</scope>
    <source>
        <strain evidence="2">WM001</strain>
    </source>
</reference>
<evidence type="ECO:0000313" key="3">
    <source>
        <dbReference type="Proteomes" id="UP000187209"/>
    </source>
</evidence>
<organism evidence="2 3">
    <name type="scientific">Stentor coeruleus</name>
    <dbReference type="NCBI Taxonomy" id="5963"/>
    <lineage>
        <taxon>Eukaryota</taxon>
        <taxon>Sar</taxon>
        <taxon>Alveolata</taxon>
        <taxon>Ciliophora</taxon>
        <taxon>Postciliodesmatophora</taxon>
        <taxon>Heterotrichea</taxon>
        <taxon>Heterotrichida</taxon>
        <taxon>Stentoridae</taxon>
        <taxon>Stentor</taxon>
    </lineage>
</organism>
<comment type="caution">
    <text evidence="2">The sequence shown here is derived from an EMBL/GenBank/DDBJ whole genome shotgun (WGS) entry which is preliminary data.</text>
</comment>
<gene>
    <name evidence="2" type="ORF">SteCoe_33932</name>
</gene>
<dbReference type="AlphaFoldDB" id="A0A1R2AVP9"/>
<name>A0A1R2AVP9_9CILI</name>
<proteinExistence type="predicted"/>
<evidence type="ECO:0000256" key="1">
    <source>
        <dbReference type="SAM" id="MobiDB-lite"/>
    </source>
</evidence>
<evidence type="ECO:0000313" key="2">
    <source>
        <dbReference type="EMBL" id="OMJ68577.1"/>
    </source>
</evidence>
<protein>
    <submittedName>
        <fullName evidence="2">Uncharacterized protein</fullName>
    </submittedName>
</protein>
<feature type="region of interest" description="Disordered" evidence="1">
    <location>
        <begin position="29"/>
        <end position="51"/>
    </location>
</feature>